<organism evidence="2 3">
    <name type="scientific">Roseovarius faecimaris</name>
    <dbReference type="NCBI Taxonomy" id="2494550"/>
    <lineage>
        <taxon>Bacteria</taxon>
        <taxon>Pseudomonadati</taxon>
        <taxon>Pseudomonadota</taxon>
        <taxon>Alphaproteobacteria</taxon>
        <taxon>Rhodobacterales</taxon>
        <taxon>Roseobacteraceae</taxon>
        <taxon>Roseovarius</taxon>
    </lineage>
</organism>
<protein>
    <recommendedName>
        <fullName evidence="1">Histidine phosphotransferase ChpT C-terminal domain-containing protein</fullName>
    </recommendedName>
</protein>
<dbReference type="InterPro" id="IPR036890">
    <property type="entry name" value="HATPase_C_sf"/>
</dbReference>
<evidence type="ECO:0000259" key="1">
    <source>
        <dbReference type="Pfam" id="PF10090"/>
    </source>
</evidence>
<evidence type="ECO:0000313" key="3">
    <source>
        <dbReference type="Proteomes" id="UP000428330"/>
    </source>
</evidence>
<name>A0A6I6IT88_9RHOB</name>
<dbReference type="Proteomes" id="UP000428330">
    <property type="component" value="Chromosome"/>
</dbReference>
<dbReference type="Gene3D" id="1.10.287.130">
    <property type="match status" value="1"/>
</dbReference>
<reference evidence="3" key="1">
    <citation type="submission" date="2018-12" db="EMBL/GenBank/DDBJ databases">
        <title>Complete genome sequence of Roseovarius sp. MME-070.</title>
        <authorList>
            <person name="Nam Y.-D."/>
            <person name="Kang J."/>
            <person name="Chung W.-H."/>
            <person name="Park Y.S."/>
        </authorList>
    </citation>
    <scope>NUCLEOTIDE SEQUENCE [LARGE SCALE GENOMIC DNA]</scope>
    <source>
        <strain evidence="3">MME-070</strain>
    </source>
</reference>
<keyword evidence="3" id="KW-1185">Reference proteome</keyword>
<dbReference type="EMBL" id="CP034348">
    <property type="protein sequence ID" value="QGX98536.1"/>
    <property type="molecule type" value="Genomic_DNA"/>
</dbReference>
<dbReference type="AlphaFoldDB" id="A0A6I6IT88"/>
<gene>
    <name evidence="2" type="ORF">EI983_09700</name>
</gene>
<proteinExistence type="predicted"/>
<evidence type="ECO:0000313" key="2">
    <source>
        <dbReference type="EMBL" id="QGX98536.1"/>
    </source>
</evidence>
<dbReference type="Gene3D" id="3.30.565.10">
    <property type="entry name" value="Histidine kinase-like ATPase, C-terminal domain"/>
    <property type="match status" value="1"/>
</dbReference>
<accession>A0A6I6IT88</accession>
<sequence length="234" mass="25467">MPQSGCPGCSTSIPGSKSAFRSCMKTILLRGRTDVSHNSTEDIAALIGSRICHDLISPIGAVNNGLELLSLSGTPHSPELSLVSDSAASANARISLFRIAFGIAAEDQITGREDLCRIWSAAMQDRRLELDWYGPDSITRPLAQALVLACLCLDKALPQGGTLNIREHRDIWNVTATGPSLKIEEELWTGLAQGEYTKDMEPSHVQFLLLPRCLVPLRRQCLVELGERAITLSF</sequence>
<dbReference type="KEGG" id="rom:EI983_09700"/>
<dbReference type="Pfam" id="PF10090">
    <property type="entry name" value="HPTransfase"/>
    <property type="match status" value="1"/>
</dbReference>
<feature type="domain" description="Histidine phosphotransferase ChpT C-terminal" evidence="1">
    <location>
        <begin position="115"/>
        <end position="213"/>
    </location>
</feature>
<dbReference type="InterPro" id="IPR018762">
    <property type="entry name" value="ChpT_C"/>
</dbReference>